<accession>A0A5J6DAP3</accession>
<gene>
    <name evidence="2" type="ORF">pEpSNUABM01_062</name>
</gene>
<keyword evidence="3" id="KW-1185">Reference proteome</keyword>
<evidence type="ECO:0000313" key="2">
    <source>
        <dbReference type="EMBL" id="QEQ94888.1"/>
    </source>
</evidence>
<proteinExistence type="predicted"/>
<organism evidence="2 3">
    <name type="scientific">Erwinia phage pEp_SNUABM_01</name>
    <dbReference type="NCBI Taxonomy" id="2601643"/>
    <lineage>
        <taxon>Viruses</taxon>
        <taxon>Duplodnaviria</taxon>
        <taxon>Heunggongvirae</taxon>
        <taxon>Uroviricota</taxon>
        <taxon>Caudoviricetes</taxon>
        <taxon>Vequintavirinae</taxon>
        <taxon>Henunavirus</taxon>
        <taxon>Henunavirus SNUABM01</taxon>
    </lineage>
</organism>
<sequence>MRDFKCEVCGLIHESLVYDEVKELDCPECGIKDASKRQLSAPSGSGNAAHGYMHKQTGVKK</sequence>
<feature type="compositionally biased region" description="Polar residues" evidence="1">
    <location>
        <begin position="37"/>
        <end position="46"/>
    </location>
</feature>
<reference evidence="2 3" key="1">
    <citation type="submission" date="2019-07" db="EMBL/GenBank/DDBJ databases">
        <title>Complete genome sequence of bacteriophages infecting Erwinia pyrifoliae.</title>
        <authorList>
            <person name="Kim S.G."/>
            <person name="Park S.C."/>
        </authorList>
    </citation>
    <scope>NUCLEOTIDE SEQUENCE [LARGE SCALE GENOMIC DNA]</scope>
</reference>
<evidence type="ECO:0000313" key="3">
    <source>
        <dbReference type="Proteomes" id="UP000326545"/>
    </source>
</evidence>
<name>A0A5J6DAP3_9CAUD</name>
<dbReference type="EMBL" id="MN184887">
    <property type="protein sequence ID" value="QEQ94888.1"/>
    <property type="molecule type" value="Genomic_DNA"/>
</dbReference>
<protein>
    <submittedName>
        <fullName evidence="2">Uncharacterized protein</fullName>
    </submittedName>
</protein>
<dbReference type="Proteomes" id="UP000326545">
    <property type="component" value="Segment"/>
</dbReference>
<feature type="region of interest" description="Disordered" evidence="1">
    <location>
        <begin position="37"/>
        <end position="61"/>
    </location>
</feature>
<dbReference type="SUPFAM" id="SSF57802">
    <property type="entry name" value="Rubredoxin-like"/>
    <property type="match status" value="1"/>
</dbReference>
<evidence type="ECO:0000256" key="1">
    <source>
        <dbReference type="SAM" id="MobiDB-lite"/>
    </source>
</evidence>